<protein>
    <recommendedName>
        <fullName evidence="7">MADS-box domain-containing protein</fullName>
    </recommendedName>
</protein>
<reference evidence="8 9" key="1">
    <citation type="submission" date="2024-02" db="EMBL/GenBank/DDBJ databases">
        <authorList>
            <person name="Vignale AGUSTIN F."/>
            <person name="Sosa J E."/>
            <person name="Modenutti C."/>
        </authorList>
    </citation>
    <scope>NUCLEOTIDE SEQUENCE [LARGE SCALE GENOMIC DNA]</scope>
</reference>
<dbReference type="SUPFAM" id="SSF55455">
    <property type="entry name" value="SRF-like"/>
    <property type="match status" value="1"/>
</dbReference>
<dbReference type="PRINTS" id="PR00404">
    <property type="entry name" value="MADSDOMAIN"/>
</dbReference>
<evidence type="ECO:0000256" key="2">
    <source>
        <dbReference type="ARBA" id="ARBA00023015"/>
    </source>
</evidence>
<dbReference type="InterPro" id="IPR036879">
    <property type="entry name" value="TF_MADSbox_sf"/>
</dbReference>
<dbReference type="SMART" id="SM00432">
    <property type="entry name" value="MADS"/>
    <property type="match status" value="1"/>
</dbReference>
<evidence type="ECO:0000256" key="5">
    <source>
        <dbReference type="ARBA" id="ARBA00023242"/>
    </source>
</evidence>
<dbReference type="AlphaFoldDB" id="A0ABC8T5G6"/>
<evidence type="ECO:0000313" key="8">
    <source>
        <dbReference type="EMBL" id="CAK9162684.1"/>
    </source>
</evidence>
<sequence>MVRSMVKYELIANENARRETFRKRKAGLLKKASELKTLCNIDACAIIYNKDGGPPDVWPSSVEAHRLLHRFNNLPIMVKTSTMMDQEGFLIRNLERLNKNLEKEKKTRQLEMEQLLARCLVENNAPDVSNSEYMKDFLYLVDDKFLSIRNKISVIKHSGFTPDAVGNKAKNELESSREKESF</sequence>
<evidence type="ECO:0000256" key="3">
    <source>
        <dbReference type="ARBA" id="ARBA00023125"/>
    </source>
</evidence>
<proteinExistence type="predicted"/>
<keyword evidence="6" id="KW-0175">Coiled coil</keyword>
<dbReference type="PANTHER" id="PTHR11945:SF387">
    <property type="entry name" value="AGAMOUS-LIKE MADS-BOX PROTEIN AGL80"/>
    <property type="match status" value="1"/>
</dbReference>
<comment type="caution">
    <text evidence="8">The sequence shown here is derived from an EMBL/GenBank/DDBJ whole genome shotgun (WGS) entry which is preliminary data.</text>
</comment>
<evidence type="ECO:0000313" key="9">
    <source>
        <dbReference type="Proteomes" id="UP001642360"/>
    </source>
</evidence>
<keyword evidence="9" id="KW-1185">Reference proteome</keyword>
<keyword evidence="2" id="KW-0805">Transcription regulation</keyword>
<accession>A0ABC8T5G6</accession>
<feature type="coiled-coil region" evidence="6">
    <location>
        <begin position="84"/>
        <end position="118"/>
    </location>
</feature>
<dbReference type="InterPro" id="IPR002100">
    <property type="entry name" value="TF_MADSbox"/>
</dbReference>
<comment type="subcellular location">
    <subcellularLocation>
        <location evidence="1">Nucleus</location>
    </subcellularLocation>
</comment>
<dbReference type="Pfam" id="PF00319">
    <property type="entry name" value="SRF-TF"/>
    <property type="match status" value="1"/>
</dbReference>
<dbReference type="Gene3D" id="3.40.1810.10">
    <property type="entry name" value="Transcription factor, MADS-box"/>
    <property type="match status" value="1"/>
</dbReference>
<evidence type="ECO:0000259" key="7">
    <source>
        <dbReference type="PROSITE" id="PS50066"/>
    </source>
</evidence>
<dbReference type="InterPro" id="IPR033897">
    <property type="entry name" value="SRF-like_MADS-box"/>
</dbReference>
<dbReference type="GO" id="GO:0003677">
    <property type="term" value="F:DNA binding"/>
    <property type="evidence" value="ECO:0007669"/>
    <property type="project" value="UniProtKB-KW"/>
</dbReference>
<gene>
    <name evidence="8" type="ORF">ILEXP_LOCUS31571</name>
</gene>
<dbReference type="EMBL" id="CAUOFW020003935">
    <property type="protein sequence ID" value="CAK9162684.1"/>
    <property type="molecule type" value="Genomic_DNA"/>
</dbReference>
<name>A0ABC8T5G6_9AQUA</name>
<dbReference type="GO" id="GO:0005634">
    <property type="term" value="C:nucleus"/>
    <property type="evidence" value="ECO:0007669"/>
    <property type="project" value="UniProtKB-SubCell"/>
</dbReference>
<evidence type="ECO:0000256" key="4">
    <source>
        <dbReference type="ARBA" id="ARBA00023163"/>
    </source>
</evidence>
<evidence type="ECO:0000256" key="1">
    <source>
        <dbReference type="ARBA" id="ARBA00004123"/>
    </source>
</evidence>
<dbReference type="Proteomes" id="UP001642360">
    <property type="component" value="Unassembled WGS sequence"/>
</dbReference>
<keyword evidence="5" id="KW-0539">Nucleus</keyword>
<dbReference type="CDD" id="cd00266">
    <property type="entry name" value="MADS_SRF_like"/>
    <property type="match status" value="1"/>
</dbReference>
<dbReference type="PROSITE" id="PS50066">
    <property type="entry name" value="MADS_BOX_2"/>
    <property type="match status" value="1"/>
</dbReference>
<organism evidence="8 9">
    <name type="scientific">Ilex paraguariensis</name>
    <name type="common">yerba mate</name>
    <dbReference type="NCBI Taxonomy" id="185542"/>
    <lineage>
        <taxon>Eukaryota</taxon>
        <taxon>Viridiplantae</taxon>
        <taxon>Streptophyta</taxon>
        <taxon>Embryophyta</taxon>
        <taxon>Tracheophyta</taxon>
        <taxon>Spermatophyta</taxon>
        <taxon>Magnoliopsida</taxon>
        <taxon>eudicotyledons</taxon>
        <taxon>Gunneridae</taxon>
        <taxon>Pentapetalae</taxon>
        <taxon>asterids</taxon>
        <taxon>campanulids</taxon>
        <taxon>Aquifoliales</taxon>
        <taxon>Aquifoliaceae</taxon>
        <taxon>Ilex</taxon>
    </lineage>
</organism>
<keyword evidence="3" id="KW-0238">DNA-binding</keyword>
<evidence type="ECO:0000256" key="6">
    <source>
        <dbReference type="SAM" id="Coils"/>
    </source>
</evidence>
<feature type="domain" description="MADS-box" evidence="7">
    <location>
        <begin position="1"/>
        <end position="52"/>
    </location>
</feature>
<dbReference type="PANTHER" id="PTHR11945">
    <property type="entry name" value="MADS BOX PROTEIN"/>
    <property type="match status" value="1"/>
</dbReference>
<keyword evidence="4" id="KW-0804">Transcription</keyword>